<dbReference type="RefSeq" id="WP_129004248.1">
    <property type="nucleotide sequence ID" value="NZ_SDHZ01000002.1"/>
</dbReference>
<feature type="chain" id="PRO_5020942410" evidence="1">
    <location>
        <begin position="20"/>
        <end position="159"/>
    </location>
</feature>
<gene>
    <name evidence="2" type="ORF">ESB13_13835</name>
</gene>
<reference evidence="2 3" key="1">
    <citation type="submission" date="2019-01" db="EMBL/GenBank/DDBJ databases">
        <title>Filimonas sp. strain TTM-71.</title>
        <authorList>
            <person name="Chen W.-M."/>
        </authorList>
    </citation>
    <scope>NUCLEOTIDE SEQUENCE [LARGE SCALE GENOMIC DNA]</scope>
    <source>
        <strain evidence="2 3">TTM-71</strain>
    </source>
</reference>
<sequence length="159" mass="17698">MKNYVLRCTLVLIIFSACSRKTTPPASGNTNAQIVYPNKTKPGTTPVTPAIPDTTTVPITTNEKILVILDKGGRLAVSSKSVPPYVLANNKVLPANAPITATQRSNMLARHHVLLPLALYVPDAKASKSAKGDYYRYQNKFWYWKKADGFFYLDDIYYK</sequence>
<evidence type="ECO:0000256" key="1">
    <source>
        <dbReference type="SAM" id="SignalP"/>
    </source>
</evidence>
<feature type="signal peptide" evidence="1">
    <location>
        <begin position="1"/>
        <end position="19"/>
    </location>
</feature>
<evidence type="ECO:0000313" key="2">
    <source>
        <dbReference type="EMBL" id="RXK83193.1"/>
    </source>
</evidence>
<protein>
    <submittedName>
        <fullName evidence="2">Uncharacterized protein</fullName>
    </submittedName>
</protein>
<dbReference type="EMBL" id="SDHZ01000002">
    <property type="protein sequence ID" value="RXK83193.1"/>
    <property type="molecule type" value="Genomic_DNA"/>
</dbReference>
<proteinExistence type="predicted"/>
<accession>A0A4Q1D5Q9</accession>
<keyword evidence="1" id="KW-0732">Signal</keyword>
<evidence type="ECO:0000313" key="3">
    <source>
        <dbReference type="Proteomes" id="UP000290545"/>
    </source>
</evidence>
<name>A0A4Q1D5Q9_9BACT</name>
<comment type="caution">
    <text evidence="2">The sequence shown here is derived from an EMBL/GenBank/DDBJ whole genome shotgun (WGS) entry which is preliminary data.</text>
</comment>
<dbReference type="Proteomes" id="UP000290545">
    <property type="component" value="Unassembled WGS sequence"/>
</dbReference>
<dbReference type="AlphaFoldDB" id="A0A4Q1D5Q9"/>
<organism evidence="2 3">
    <name type="scientific">Filimonas effusa</name>
    <dbReference type="NCBI Taxonomy" id="2508721"/>
    <lineage>
        <taxon>Bacteria</taxon>
        <taxon>Pseudomonadati</taxon>
        <taxon>Bacteroidota</taxon>
        <taxon>Chitinophagia</taxon>
        <taxon>Chitinophagales</taxon>
        <taxon>Chitinophagaceae</taxon>
        <taxon>Filimonas</taxon>
    </lineage>
</organism>
<dbReference type="PROSITE" id="PS51257">
    <property type="entry name" value="PROKAR_LIPOPROTEIN"/>
    <property type="match status" value="1"/>
</dbReference>
<dbReference type="OrthoDB" id="662090at2"/>
<keyword evidence="3" id="KW-1185">Reference proteome</keyword>